<gene>
    <name evidence="2" type="ORF">E1J38_005015</name>
</gene>
<feature type="transmembrane region" description="Helical" evidence="1">
    <location>
        <begin position="18"/>
        <end position="36"/>
    </location>
</feature>
<dbReference type="Proteomes" id="UP000295814">
    <property type="component" value="Unassembled WGS sequence"/>
</dbReference>
<organism evidence="2 3">
    <name type="scientific">Seonamhaeicola sediminis</name>
    <dbReference type="NCBI Taxonomy" id="2528206"/>
    <lineage>
        <taxon>Bacteria</taxon>
        <taxon>Pseudomonadati</taxon>
        <taxon>Bacteroidota</taxon>
        <taxon>Flavobacteriia</taxon>
        <taxon>Flavobacteriales</taxon>
        <taxon>Flavobacteriaceae</taxon>
    </lineage>
</organism>
<sequence>MREAINNSLKRLKEKPSTLEEVILVIIYFIFLSLSISNNNLFLKELTLCGLIILFALMGAQAKNKY</sequence>
<reference evidence="2 3" key="2">
    <citation type="submission" date="2019-07" db="EMBL/GenBank/DDBJ databases">
        <title>Seonamhaeicola sp. W255 draft genome.</title>
        <authorList>
            <person name="Zhang X.-Y."/>
            <person name="Zhang R."/>
            <person name="Zhong Y.-L."/>
            <person name="Du Z.-J."/>
        </authorList>
    </citation>
    <scope>NUCLEOTIDE SEQUENCE [LARGE SCALE GENOMIC DNA]</scope>
    <source>
        <strain evidence="2 3">W255</strain>
    </source>
</reference>
<comment type="caution">
    <text evidence="2">The sequence shown here is derived from an EMBL/GenBank/DDBJ whole genome shotgun (WGS) entry which is preliminary data.</text>
</comment>
<keyword evidence="1" id="KW-1133">Transmembrane helix</keyword>
<evidence type="ECO:0000313" key="3">
    <source>
        <dbReference type="Proteomes" id="UP000295814"/>
    </source>
</evidence>
<proteinExistence type="predicted"/>
<reference evidence="2 3" key="1">
    <citation type="submission" date="2019-03" db="EMBL/GenBank/DDBJ databases">
        <authorList>
            <person name="Zhong Y.L."/>
        </authorList>
    </citation>
    <scope>NUCLEOTIDE SEQUENCE [LARGE SCALE GENOMIC DNA]</scope>
    <source>
        <strain evidence="2 3">W255</strain>
    </source>
</reference>
<keyword evidence="3" id="KW-1185">Reference proteome</keyword>
<accession>A0A562YF34</accession>
<dbReference type="AlphaFoldDB" id="A0A562YF34"/>
<dbReference type="EMBL" id="SMZJ02000003">
    <property type="protein sequence ID" value="TWO33259.1"/>
    <property type="molecule type" value="Genomic_DNA"/>
</dbReference>
<protein>
    <submittedName>
        <fullName evidence="2">Uncharacterized protein</fullName>
    </submittedName>
</protein>
<dbReference type="RefSeq" id="WP_133356080.1">
    <property type="nucleotide sequence ID" value="NZ_SMZJ02000003.1"/>
</dbReference>
<name>A0A562YF34_9FLAO</name>
<keyword evidence="1" id="KW-0812">Transmembrane</keyword>
<evidence type="ECO:0000313" key="2">
    <source>
        <dbReference type="EMBL" id="TWO33259.1"/>
    </source>
</evidence>
<keyword evidence="1" id="KW-0472">Membrane</keyword>
<feature type="transmembrane region" description="Helical" evidence="1">
    <location>
        <begin position="42"/>
        <end position="60"/>
    </location>
</feature>
<evidence type="ECO:0000256" key="1">
    <source>
        <dbReference type="SAM" id="Phobius"/>
    </source>
</evidence>